<sequence length="173" mass="19395">MARLALSFLALLASANGFASVSEEDRLGQKMFDNFIALQTDVAQRDESTAEAAAASMNHITSTYFDPEMYFHMWEVADQNMLTWRGREGVRTAYSQVWNHLNGGLPDLEEIVQTNADLSIIFIWNYETGGILEAATFVKYTPDANYIVHIFENYDGAPQADMVQDYSCCLIGP</sequence>
<dbReference type="AlphaFoldDB" id="A0A6S9YP83"/>
<feature type="chain" id="PRO_5036191572" description="SnoaL-like domain-containing protein" evidence="1">
    <location>
        <begin position="18"/>
        <end position="173"/>
    </location>
</feature>
<reference evidence="2" key="1">
    <citation type="submission" date="2021-01" db="EMBL/GenBank/DDBJ databases">
        <authorList>
            <person name="Corre E."/>
            <person name="Pelletier E."/>
            <person name="Niang G."/>
            <person name="Scheremetjew M."/>
            <person name="Finn R."/>
            <person name="Kale V."/>
            <person name="Holt S."/>
            <person name="Cochrane G."/>
            <person name="Meng A."/>
            <person name="Brown T."/>
            <person name="Cohen L."/>
        </authorList>
    </citation>
    <scope>NUCLEOTIDE SEQUENCE</scope>
    <source>
        <strain evidence="2">CCMP645</strain>
    </source>
</reference>
<evidence type="ECO:0000313" key="2">
    <source>
        <dbReference type="EMBL" id="CAE0771558.1"/>
    </source>
</evidence>
<organism evidence="2">
    <name type="scientific">Chrysotila carterae</name>
    <name type="common">Marine alga</name>
    <name type="synonym">Syracosphaera carterae</name>
    <dbReference type="NCBI Taxonomy" id="13221"/>
    <lineage>
        <taxon>Eukaryota</taxon>
        <taxon>Haptista</taxon>
        <taxon>Haptophyta</taxon>
        <taxon>Prymnesiophyceae</taxon>
        <taxon>Isochrysidales</taxon>
        <taxon>Isochrysidaceae</taxon>
        <taxon>Chrysotila</taxon>
    </lineage>
</organism>
<dbReference type="EMBL" id="HBIZ01037876">
    <property type="protein sequence ID" value="CAE0771558.1"/>
    <property type="molecule type" value="Transcribed_RNA"/>
</dbReference>
<accession>A0A6S9YP83</accession>
<evidence type="ECO:0000256" key="1">
    <source>
        <dbReference type="SAM" id="SignalP"/>
    </source>
</evidence>
<feature type="signal peptide" evidence="1">
    <location>
        <begin position="1"/>
        <end position="17"/>
    </location>
</feature>
<protein>
    <recommendedName>
        <fullName evidence="4">SnoaL-like domain-containing protein</fullName>
    </recommendedName>
</protein>
<name>A0A6S9YP83_CHRCT</name>
<evidence type="ECO:0000313" key="3">
    <source>
        <dbReference type="EMBL" id="CAE0771561.1"/>
    </source>
</evidence>
<keyword evidence="1" id="KW-0732">Signal</keyword>
<gene>
    <name evidence="2" type="ORF">PCAR00345_LOCUS24170</name>
    <name evidence="3" type="ORF">PCAR00345_LOCUS24173</name>
</gene>
<evidence type="ECO:0008006" key="4">
    <source>
        <dbReference type="Google" id="ProtNLM"/>
    </source>
</evidence>
<proteinExistence type="predicted"/>
<dbReference type="EMBL" id="HBIZ01037880">
    <property type="protein sequence ID" value="CAE0771561.1"/>
    <property type="molecule type" value="Transcribed_RNA"/>
</dbReference>